<reference evidence="1 2" key="1">
    <citation type="submission" date="2020-09" db="EMBL/GenBank/DDBJ databases">
        <title>De no assembly of potato wild relative species, Solanum commersonii.</title>
        <authorList>
            <person name="Cho K."/>
        </authorList>
    </citation>
    <scope>NUCLEOTIDE SEQUENCE [LARGE SCALE GENOMIC DNA]</scope>
    <source>
        <strain evidence="1">LZ3.2</strain>
        <tissue evidence="1">Leaf</tissue>
    </source>
</reference>
<evidence type="ECO:0000313" key="2">
    <source>
        <dbReference type="Proteomes" id="UP000824120"/>
    </source>
</evidence>
<sequence length="72" mass="8312">MSVDCYVSSLLYDHVLHDTITLALYKWTIDSDCPTNKSQNHSIEVTGFVNGLICLIIERKELFFMKSINWEA</sequence>
<protein>
    <submittedName>
        <fullName evidence="1">Uncharacterized protein</fullName>
    </submittedName>
</protein>
<gene>
    <name evidence="1" type="ORF">H5410_045245</name>
</gene>
<keyword evidence="2" id="KW-1185">Reference proteome</keyword>
<organism evidence="1 2">
    <name type="scientific">Solanum commersonii</name>
    <name type="common">Commerson's wild potato</name>
    <name type="synonym">Commerson's nightshade</name>
    <dbReference type="NCBI Taxonomy" id="4109"/>
    <lineage>
        <taxon>Eukaryota</taxon>
        <taxon>Viridiplantae</taxon>
        <taxon>Streptophyta</taxon>
        <taxon>Embryophyta</taxon>
        <taxon>Tracheophyta</taxon>
        <taxon>Spermatophyta</taxon>
        <taxon>Magnoliopsida</taxon>
        <taxon>eudicotyledons</taxon>
        <taxon>Gunneridae</taxon>
        <taxon>Pentapetalae</taxon>
        <taxon>asterids</taxon>
        <taxon>lamiids</taxon>
        <taxon>Solanales</taxon>
        <taxon>Solanaceae</taxon>
        <taxon>Solanoideae</taxon>
        <taxon>Solaneae</taxon>
        <taxon>Solanum</taxon>
    </lineage>
</organism>
<evidence type="ECO:0000313" key="1">
    <source>
        <dbReference type="EMBL" id="KAG5584811.1"/>
    </source>
</evidence>
<name>A0A9J5X941_SOLCO</name>
<comment type="caution">
    <text evidence="1">The sequence shown here is derived from an EMBL/GenBank/DDBJ whole genome shotgun (WGS) entry which is preliminary data.</text>
</comment>
<dbReference type="AlphaFoldDB" id="A0A9J5X941"/>
<accession>A0A9J5X941</accession>
<proteinExistence type="predicted"/>
<dbReference type="EMBL" id="JACXVP010000009">
    <property type="protein sequence ID" value="KAG5584811.1"/>
    <property type="molecule type" value="Genomic_DNA"/>
</dbReference>
<dbReference type="Proteomes" id="UP000824120">
    <property type="component" value="Chromosome 9"/>
</dbReference>